<evidence type="ECO:0000256" key="1">
    <source>
        <dbReference type="ARBA" id="ARBA00008903"/>
    </source>
</evidence>
<comment type="similarity">
    <text evidence="1">Belongs to the ornithine cyclodeaminase/mu-crystallin family.</text>
</comment>
<name>A0ABQ6CZ24_9HYPH</name>
<dbReference type="InterPro" id="IPR036291">
    <property type="entry name" value="NAD(P)-bd_dom_sf"/>
</dbReference>
<accession>A0ABQ6CZ24</accession>
<proteinExistence type="inferred from homology"/>
<evidence type="ECO:0000313" key="3">
    <source>
        <dbReference type="Proteomes" id="UP001156882"/>
    </source>
</evidence>
<sequence>MVMYLDEARVRAALDWESLITAMKGALAEFSRGRVLQPVRNMLTIEEGKRYLGIMPAAYEQAMGLKVVSFYPGNAGTGIPTHMAMILLFRPETGEPLAVMDGRLITEMRTAAVSAAATEMLAAPESHVLALLGSGVQAKAHLEALTRIRKFDEVRVWSRKPEHAKRFAEEHSVTAMEAEAAVRGADVIVTATSAVEPILRGRWLKPGAHVNAVGSPRPTWRELDDDAMANVLVVDSREAVLKESGDVILSKAPIHAEIGEIFAGLKEAPTTETTVFKSVGIAVEDLAAAQLVYECCTVAARHS</sequence>
<gene>
    <name evidence="2" type="ORF">GCM10007874_65530</name>
</gene>
<reference evidence="3" key="1">
    <citation type="journal article" date="2019" name="Int. J. Syst. Evol. Microbiol.">
        <title>The Global Catalogue of Microorganisms (GCM) 10K type strain sequencing project: providing services to taxonomists for standard genome sequencing and annotation.</title>
        <authorList>
            <consortium name="The Broad Institute Genomics Platform"/>
            <consortium name="The Broad Institute Genome Sequencing Center for Infectious Disease"/>
            <person name="Wu L."/>
            <person name="Ma J."/>
        </authorList>
    </citation>
    <scope>NUCLEOTIDE SEQUENCE [LARGE SCALE GENOMIC DNA]</scope>
    <source>
        <strain evidence="3">NBRC 101365</strain>
    </source>
</reference>
<dbReference type="Pfam" id="PF02423">
    <property type="entry name" value="OCD_Mu_crystall"/>
    <property type="match status" value="1"/>
</dbReference>
<dbReference type="PANTHER" id="PTHR13812">
    <property type="entry name" value="KETIMINE REDUCTASE MU-CRYSTALLIN"/>
    <property type="match status" value="1"/>
</dbReference>
<dbReference type="EMBL" id="BSPC01000075">
    <property type="protein sequence ID" value="GLS23532.1"/>
    <property type="molecule type" value="Genomic_DNA"/>
</dbReference>
<dbReference type="InterPro" id="IPR023401">
    <property type="entry name" value="ODC_N"/>
</dbReference>
<dbReference type="Gene3D" id="3.30.1780.10">
    <property type="entry name" value="ornithine cyclodeaminase, domain 1"/>
    <property type="match status" value="1"/>
</dbReference>
<organism evidence="2 3">
    <name type="scientific">Labrys miyagiensis</name>
    <dbReference type="NCBI Taxonomy" id="346912"/>
    <lineage>
        <taxon>Bacteria</taxon>
        <taxon>Pseudomonadati</taxon>
        <taxon>Pseudomonadota</taxon>
        <taxon>Alphaproteobacteria</taxon>
        <taxon>Hyphomicrobiales</taxon>
        <taxon>Xanthobacteraceae</taxon>
        <taxon>Labrys</taxon>
    </lineage>
</organism>
<keyword evidence="3" id="KW-1185">Reference proteome</keyword>
<dbReference type="PANTHER" id="PTHR13812:SF19">
    <property type="entry name" value="KETIMINE REDUCTASE MU-CRYSTALLIN"/>
    <property type="match status" value="1"/>
</dbReference>
<dbReference type="Proteomes" id="UP001156882">
    <property type="component" value="Unassembled WGS sequence"/>
</dbReference>
<dbReference type="InterPro" id="IPR003462">
    <property type="entry name" value="ODC_Mu_crystall"/>
</dbReference>
<dbReference type="PIRSF" id="PIRSF001439">
    <property type="entry name" value="CryM"/>
    <property type="match status" value="1"/>
</dbReference>
<dbReference type="SUPFAM" id="SSF51735">
    <property type="entry name" value="NAD(P)-binding Rossmann-fold domains"/>
    <property type="match status" value="1"/>
</dbReference>
<dbReference type="Gene3D" id="3.40.50.720">
    <property type="entry name" value="NAD(P)-binding Rossmann-like Domain"/>
    <property type="match status" value="1"/>
</dbReference>
<evidence type="ECO:0000313" key="2">
    <source>
        <dbReference type="EMBL" id="GLS23532.1"/>
    </source>
</evidence>
<comment type="caution">
    <text evidence="2">The sequence shown here is derived from an EMBL/GenBank/DDBJ whole genome shotgun (WGS) entry which is preliminary data.</text>
</comment>
<protein>
    <submittedName>
        <fullName evidence="2">Ornithine cyclodeaminase</fullName>
    </submittedName>
</protein>